<feature type="domain" description="DCUN1" evidence="2">
    <location>
        <begin position="1"/>
        <end position="121"/>
    </location>
</feature>
<dbReference type="AlphaFoldDB" id="A0AAV5TRS8"/>
<comment type="caution">
    <text evidence="3">The sequence shown here is derived from an EMBL/GenBank/DDBJ whole genome shotgun (WGS) entry which is preliminary data.</text>
</comment>
<dbReference type="GO" id="GO:0032182">
    <property type="term" value="F:ubiquitin-like protein binding"/>
    <property type="evidence" value="ECO:0007669"/>
    <property type="project" value="TreeGrafter"/>
</dbReference>
<dbReference type="Pfam" id="PF03556">
    <property type="entry name" value="Cullin_binding"/>
    <property type="match status" value="1"/>
</dbReference>
<accession>A0AAV5TRS8</accession>
<evidence type="ECO:0000313" key="3">
    <source>
        <dbReference type="EMBL" id="GMS97195.1"/>
    </source>
</evidence>
<dbReference type="InterPro" id="IPR014764">
    <property type="entry name" value="DCN-prot"/>
</dbReference>
<dbReference type="GO" id="GO:2000436">
    <property type="term" value="P:positive regulation of protein neddylation"/>
    <property type="evidence" value="ECO:0007669"/>
    <property type="project" value="UniProtKB-ARBA"/>
</dbReference>
<dbReference type="GO" id="GO:0097602">
    <property type="term" value="F:cullin family protein binding"/>
    <property type="evidence" value="ECO:0007669"/>
    <property type="project" value="TreeGrafter"/>
</dbReference>
<dbReference type="InterPro" id="IPR005176">
    <property type="entry name" value="PONY_dom"/>
</dbReference>
<dbReference type="Proteomes" id="UP001432027">
    <property type="component" value="Unassembled WGS sequence"/>
</dbReference>
<comment type="function">
    <text evidence="1">Neddylation of cullins play an essential role in the regulation of SCF-type complexes activity.</text>
</comment>
<evidence type="ECO:0000313" key="4">
    <source>
        <dbReference type="Proteomes" id="UP001432027"/>
    </source>
</evidence>
<keyword evidence="4" id="KW-1185">Reference proteome</keyword>
<dbReference type="GO" id="GO:0045116">
    <property type="term" value="P:protein neddylation"/>
    <property type="evidence" value="ECO:0007669"/>
    <property type="project" value="TreeGrafter"/>
</dbReference>
<dbReference type="PROSITE" id="PS51229">
    <property type="entry name" value="DCUN1"/>
    <property type="match status" value="1"/>
</dbReference>
<sequence length="125" mass="15072">MRVDTIDSLRKQLDAMDFGVCEIAAFRPLYQFTFKYGKPIAVQRNLSLEYAIVYWKILFKDQWALLPLWEDYLTNVYKKDITKDTWGQLFDFAHTIKMDFSNYNEEESWPVVLDEFVKWARPRLN</sequence>
<dbReference type="GO" id="GO:0000151">
    <property type="term" value="C:ubiquitin ligase complex"/>
    <property type="evidence" value="ECO:0007669"/>
    <property type="project" value="TreeGrafter"/>
</dbReference>
<organism evidence="3 4">
    <name type="scientific">Pristionchus entomophagus</name>
    <dbReference type="NCBI Taxonomy" id="358040"/>
    <lineage>
        <taxon>Eukaryota</taxon>
        <taxon>Metazoa</taxon>
        <taxon>Ecdysozoa</taxon>
        <taxon>Nematoda</taxon>
        <taxon>Chromadorea</taxon>
        <taxon>Rhabditida</taxon>
        <taxon>Rhabditina</taxon>
        <taxon>Diplogasteromorpha</taxon>
        <taxon>Diplogasteroidea</taxon>
        <taxon>Neodiplogasteridae</taxon>
        <taxon>Pristionchus</taxon>
    </lineage>
</organism>
<dbReference type="GO" id="GO:0031624">
    <property type="term" value="F:ubiquitin conjugating enzyme binding"/>
    <property type="evidence" value="ECO:0007669"/>
    <property type="project" value="TreeGrafter"/>
</dbReference>
<reference evidence="3" key="1">
    <citation type="submission" date="2023-10" db="EMBL/GenBank/DDBJ databases">
        <title>Genome assembly of Pristionchus species.</title>
        <authorList>
            <person name="Yoshida K."/>
            <person name="Sommer R.J."/>
        </authorList>
    </citation>
    <scope>NUCLEOTIDE SEQUENCE</scope>
    <source>
        <strain evidence="3">RS0144</strain>
    </source>
</reference>
<dbReference type="GO" id="GO:0005886">
    <property type="term" value="C:plasma membrane"/>
    <property type="evidence" value="ECO:0007669"/>
    <property type="project" value="UniProtKB-ARBA"/>
</dbReference>
<evidence type="ECO:0000256" key="1">
    <source>
        <dbReference type="RuleBase" id="RU410713"/>
    </source>
</evidence>
<dbReference type="PANTHER" id="PTHR12281">
    <property type="entry name" value="RP42 RELATED"/>
    <property type="match status" value="1"/>
</dbReference>
<dbReference type="Gene3D" id="1.10.238.200">
    <property type="entry name" value="Cullin, PONY binding domain"/>
    <property type="match status" value="1"/>
</dbReference>
<protein>
    <recommendedName>
        <fullName evidence="1">Defective in cullin neddylation protein</fullName>
    </recommendedName>
</protein>
<dbReference type="InterPro" id="IPR042460">
    <property type="entry name" value="DCN1-like_PONY"/>
</dbReference>
<proteinExistence type="predicted"/>
<feature type="non-terminal residue" evidence="3">
    <location>
        <position position="125"/>
    </location>
</feature>
<gene>
    <name evidence="3" type="ORF">PENTCL1PPCAC_19370</name>
</gene>
<name>A0AAV5TRS8_9BILA</name>
<evidence type="ECO:0000259" key="2">
    <source>
        <dbReference type="PROSITE" id="PS51229"/>
    </source>
</evidence>
<dbReference type="EMBL" id="BTSX01000004">
    <property type="protein sequence ID" value="GMS97195.1"/>
    <property type="molecule type" value="Genomic_DNA"/>
</dbReference>
<dbReference type="PANTHER" id="PTHR12281:SF32">
    <property type="entry name" value="DCN1-LIKE PROTEIN"/>
    <property type="match status" value="1"/>
</dbReference>
<dbReference type="FunFam" id="1.10.238.200:FF:000003">
    <property type="entry name" value="DCN1-like protein 3"/>
    <property type="match status" value="1"/>
</dbReference>